<protein>
    <submittedName>
        <fullName evidence="2">DUF1127 domain-containing protein</fullName>
    </submittedName>
</protein>
<gene>
    <name evidence="2" type="ORF">ACFFU4_09560</name>
</gene>
<dbReference type="InterPro" id="IPR009506">
    <property type="entry name" value="YjiS-like"/>
</dbReference>
<evidence type="ECO:0000313" key="2">
    <source>
        <dbReference type="EMBL" id="MFB9149992.1"/>
    </source>
</evidence>
<dbReference type="RefSeq" id="WP_377069459.1">
    <property type="nucleotide sequence ID" value="NZ_JBHMEC010000015.1"/>
</dbReference>
<dbReference type="Pfam" id="PF06568">
    <property type="entry name" value="YjiS-like"/>
    <property type="match status" value="1"/>
</dbReference>
<feature type="domain" description="YjiS-like" evidence="1">
    <location>
        <begin position="44"/>
        <end position="76"/>
    </location>
</feature>
<dbReference type="EMBL" id="JBHMEC010000015">
    <property type="protein sequence ID" value="MFB9149992.1"/>
    <property type="molecule type" value="Genomic_DNA"/>
</dbReference>
<evidence type="ECO:0000259" key="1">
    <source>
        <dbReference type="Pfam" id="PF06568"/>
    </source>
</evidence>
<sequence length="78" mass="8802">MRARFSTPTMKTSEAKAMNFLTVQGPPPWSRFAPNLSRSTGPTALARWLDRQRQRAHLSRLDAHLLDDIAVSRVDAAR</sequence>
<organism evidence="2 3">
    <name type="scientific">Roseovarius ramblicola</name>
    <dbReference type="NCBI Taxonomy" id="2022336"/>
    <lineage>
        <taxon>Bacteria</taxon>
        <taxon>Pseudomonadati</taxon>
        <taxon>Pseudomonadota</taxon>
        <taxon>Alphaproteobacteria</taxon>
        <taxon>Rhodobacterales</taxon>
        <taxon>Roseobacteraceae</taxon>
        <taxon>Roseovarius</taxon>
    </lineage>
</organism>
<keyword evidence="3" id="KW-1185">Reference proteome</keyword>
<reference evidence="2 3" key="1">
    <citation type="submission" date="2024-09" db="EMBL/GenBank/DDBJ databases">
        <authorList>
            <person name="Sun Q."/>
            <person name="Mori K."/>
        </authorList>
    </citation>
    <scope>NUCLEOTIDE SEQUENCE [LARGE SCALE GENOMIC DNA]</scope>
    <source>
        <strain evidence="2 3">CECT 9424</strain>
    </source>
</reference>
<evidence type="ECO:0000313" key="3">
    <source>
        <dbReference type="Proteomes" id="UP001589670"/>
    </source>
</evidence>
<accession>A0ABV5I080</accession>
<name>A0ABV5I080_9RHOB</name>
<dbReference type="Proteomes" id="UP001589670">
    <property type="component" value="Unassembled WGS sequence"/>
</dbReference>
<comment type="caution">
    <text evidence="2">The sequence shown here is derived from an EMBL/GenBank/DDBJ whole genome shotgun (WGS) entry which is preliminary data.</text>
</comment>
<proteinExistence type="predicted"/>